<gene>
    <name evidence="3" type="ORF">H8L32_21730</name>
</gene>
<comment type="caution">
    <text evidence="3">The sequence shown here is derived from an EMBL/GenBank/DDBJ whole genome shotgun (WGS) entry which is preliminary data.</text>
</comment>
<dbReference type="RefSeq" id="WP_186949366.1">
    <property type="nucleotide sequence ID" value="NZ_JACOGF010000013.1"/>
</dbReference>
<evidence type="ECO:0000313" key="3">
    <source>
        <dbReference type="EMBL" id="MBC3920101.1"/>
    </source>
</evidence>
<accession>A0ABR6ZW56</accession>
<keyword evidence="2" id="KW-0732">Signal</keyword>
<feature type="chain" id="PRO_5046856279" description="LTXXQ motif family protein" evidence="2">
    <location>
        <begin position="28"/>
        <end position="188"/>
    </location>
</feature>
<feature type="region of interest" description="Disordered" evidence="1">
    <location>
        <begin position="145"/>
        <end position="188"/>
    </location>
</feature>
<feature type="compositionally biased region" description="Basic and acidic residues" evidence="1">
    <location>
        <begin position="147"/>
        <end position="163"/>
    </location>
</feature>
<sequence length="188" mass="21117">MLHKASIKFVFALGMVCSPLLAQLAHANPVMDLRFDGLLAKANELKKELNLNVNQQVLWQQTENKLQAMRRQRDIRRERMQVELEQRLEQNNVELRELTPQIEQEEQTTAQENKQMRELVLTINDALDDKQRQMLQMFLLSSLRATQDPDKMKRPESGGDSKQKGGMGRQRGGGMGGGGMGGGMGGGG</sequence>
<evidence type="ECO:0000313" key="4">
    <source>
        <dbReference type="Proteomes" id="UP000650424"/>
    </source>
</evidence>
<evidence type="ECO:0000256" key="1">
    <source>
        <dbReference type="SAM" id="MobiDB-lite"/>
    </source>
</evidence>
<dbReference type="EMBL" id="JACOGF010000013">
    <property type="protein sequence ID" value="MBC3920101.1"/>
    <property type="molecule type" value="Genomic_DNA"/>
</dbReference>
<evidence type="ECO:0000256" key="2">
    <source>
        <dbReference type="SAM" id="SignalP"/>
    </source>
</evidence>
<protein>
    <recommendedName>
        <fullName evidence="5">LTXXQ motif family protein</fullName>
    </recommendedName>
</protein>
<keyword evidence="4" id="KW-1185">Reference proteome</keyword>
<organism evidence="3 4">
    <name type="scientific">Undibacterium hunanense</name>
    <dbReference type="NCBI Taxonomy" id="2762292"/>
    <lineage>
        <taxon>Bacteria</taxon>
        <taxon>Pseudomonadati</taxon>
        <taxon>Pseudomonadota</taxon>
        <taxon>Betaproteobacteria</taxon>
        <taxon>Burkholderiales</taxon>
        <taxon>Oxalobacteraceae</taxon>
        <taxon>Undibacterium</taxon>
    </lineage>
</organism>
<feature type="signal peptide" evidence="2">
    <location>
        <begin position="1"/>
        <end position="27"/>
    </location>
</feature>
<dbReference type="Proteomes" id="UP000650424">
    <property type="component" value="Unassembled WGS sequence"/>
</dbReference>
<proteinExistence type="predicted"/>
<evidence type="ECO:0008006" key="5">
    <source>
        <dbReference type="Google" id="ProtNLM"/>
    </source>
</evidence>
<feature type="compositionally biased region" description="Gly residues" evidence="1">
    <location>
        <begin position="165"/>
        <end position="188"/>
    </location>
</feature>
<reference evidence="3 4" key="1">
    <citation type="submission" date="2020-08" db="EMBL/GenBank/DDBJ databases">
        <title>Novel species isolated from subtropical streams in China.</title>
        <authorList>
            <person name="Lu H."/>
        </authorList>
    </citation>
    <scope>NUCLEOTIDE SEQUENCE [LARGE SCALE GENOMIC DNA]</scope>
    <source>
        <strain evidence="3 4">CY18W</strain>
    </source>
</reference>
<name>A0ABR6ZW56_9BURK</name>